<sequence length="111" mass="12806">TQSNSIIRGRLVCQERKQTRTGYFLCVPSFPHFETVLFTVLYRFEHVSTLFGSSSEPRHNIISNTCVTCPLCTGLLFSLLQRCNGFKVHRSDTRFASQILFAFAWTDTRTY</sequence>
<dbReference type="AlphaFoldDB" id="A0A182HHW4"/>
<proteinExistence type="predicted"/>
<evidence type="ECO:0000313" key="2">
    <source>
        <dbReference type="Proteomes" id="UP000075840"/>
    </source>
</evidence>
<evidence type="ECO:0000313" key="1">
    <source>
        <dbReference type="EnsemblMetazoa" id="AARA000821-PA"/>
    </source>
</evidence>
<dbReference type="VEuPathDB" id="VectorBase:AARA000821"/>
<keyword evidence="2" id="KW-1185">Reference proteome</keyword>
<accession>A0A182HHW4</accession>
<organism evidence="1 2">
    <name type="scientific">Anopheles arabiensis</name>
    <name type="common">Mosquito</name>
    <dbReference type="NCBI Taxonomy" id="7173"/>
    <lineage>
        <taxon>Eukaryota</taxon>
        <taxon>Metazoa</taxon>
        <taxon>Ecdysozoa</taxon>
        <taxon>Arthropoda</taxon>
        <taxon>Hexapoda</taxon>
        <taxon>Insecta</taxon>
        <taxon>Pterygota</taxon>
        <taxon>Neoptera</taxon>
        <taxon>Endopterygota</taxon>
        <taxon>Diptera</taxon>
        <taxon>Nematocera</taxon>
        <taxon>Culicoidea</taxon>
        <taxon>Culicidae</taxon>
        <taxon>Anophelinae</taxon>
        <taxon>Anopheles</taxon>
    </lineage>
</organism>
<protein>
    <submittedName>
        <fullName evidence="1">Uncharacterized protein</fullName>
    </submittedName>
</protein>
<dbReference type="EnsemblMetazoa" id="AARA000821-RA">
    <property type="protein sequence ID" value="AARA000821-PA"/>
    <property type="gene ID" value="AARA000821"/>
</dbReference>
<dbReference type="EMBL" id="APCN01002448">
    <property type="status" value="NOT_ANNOTATED_CDS"/>
    <property type="molecule type" value="Genomic_DNA"/>
</dbReference>
<reference evidence="1" key="1">
    <citation type="submission" date="2022-08" db="UniProtKB">
        <authorList>
            <consortium name="EnsemblMetazoa"/>
        </authorList>
    </citation>
    <scope>IDENTIFICATION</scope>
    <source>
        <strain evidence="1">Dongola</strain>
    </source>
</reference>
<name>A0A182HHW4_ANOAR</name>
<dbReference type="Proteomes" id="UP000075840">
    <property type="component" value="Unassembled WGS sequence"/>
</dbReference>